<keyword evidence="1" id="KW-0479">Metal-binding</keyword>
<evidence type="ECO:0000256" key="1">
    <source>
        <dbReference type="ARBA" id="ARBA00022723"/>
    </source>
</evidence>
<evidence type="ECO:0000256" key="5">
    <source>
        <dbReference type="SAM" id="MobiDB-lite"/>
    </source>
</evidence>
<evidence type="ECO:0000313" key="8">
    <source>
        <dbReference type="Proteomes" id="UP000316621"/>
    </source>
</evidence>
<dbReference type="PROSITE" id="PS50966">
    <property type="entry name" value="ZF_SWIM"/>
    <property type="match status" value="1"/>
</dbReference>
<keyword evidence="2 4" id="KW-0863">Zinc-finger</keyword>
<keyword evidence="8" id="KW-1185">Reference proteome</keyword>
<evidence type="ECO:0000256" key="4">
    <source>
        <dbReference type="PROSITE-ProRule" id="PRU00325"/>
    </source>
</evidence>
<feature type="compositionally biased region" description="Basic residues" evidence="5">
    <location>
        <begin position="596"/>
        <end position="606"/>
    </location>
</feature>
<dbReference type="AlphaFoldDB" id="A0A4Y7K6M6"/>
<keyword evidence="3" id="KW-0862">Zinc</keyword>
<accession>A0A4Y7K6M6</accession>
<evidence type="ECO:0000256" key="2">
    <source>
        <dbReference type="ARBA" id="ARBA00022771"/>
    </source>
</evidence>
<feature type="domain" description="SWIM-type" evidence="6">
    <location>
        <begin position="468"/>
        <end position="513"/>
    </location>
</feature>
<dbReference type="Gramene" id="RZC68567">
    <property type="protein sequence ID" value="RZC68567"/>
    <property type="gene ID" value="C5167_031767"/>
</dbReference>
<gene>
    <name evidence="7" type="ORF">C5167_031767</name>
</gene>
<protein>
    <recommendedName>
        <fullName evidence="6">SWIM-type domain-containing protein</fullName>
    </recommendedName>
</protein>
<name>A0A4Y7K6M6_PAPSO</name>
<evidence type="ECO:0000313" key="7">
    <source>
        <dbReference type="EMBL" id="RZC68567.1"/>
    </source>
</evidence>
<sequence length="606" mass="69549">MDSVIASVCHNEASLSFCIGLRSTLMDLKDNICLNWVQLSSFTIEIIQKFGEQQKVLQSDFDLQSAVVLSLFNKSPTLDLYVYHRGESSISTCHIGESSSSSCHRSEVVPVNQPVVTSVTDYDDPNVVKEPLKSARWLGFFHSVEQVFPGGVNQVCEDLMKYHAANDYAYKVTRNEKLWIAACCANNKKNKCNWHMYVVSCDGVEGSPFIIKELNNQHTCDGGFINVPHVSKKLISSLIKDEIKQNPKKKTKDIMEQIRREYVFDISRYYAYAGKRYALNMACQKFVRLFIAFGACIRGFNYCRPLIFMDATHLKSKYLGHMMAATGLNRDNGIYPLSYVVVSFETDANWKWFMEQLRGVVSHQRQLTFVSDRGSRLVNQIPVVFPGAYHGWCYWHMTNNVNACLSKSAKTYNNYVLKFFEKCAYANTHVEFKESWDDLMLVKNRKLQEYLSRAPVDKWEEREMPIVFMVTTEAYGNDVHPSVDLKEKTCSCNCWKINGFPCAHDVRCIMGNGVDPYEYVEDYFTTKFYRESYSRPIHPVHTVERPATISPKYVVHGPKVLPQSGRPSKKKRIPNTGSIPKKNMRTCGGYNELSTHNRRTCPKKQM</sequence>
<dbReference type="GO" id="GO:0008270">
    <property type="term" value="F:zinc ion binding"/>
    <property type="evidence" value="ECO:0007669"/>
    <property type="project" value="UniProtKB-KW"/>
</dbReference>
<dbReference type="SMART" id="SM00575">
    <property type="entry name" value="ZnF_PMZ"/>
    <property type="match status" value="1"/>
</dbReference>
<dbReference type="PANTHER" id="PTHR31973">
    <property type="entry name" value="POLYPROTEIN, PUTATIVE-RELATED"/>
    <property type="match status" value="1"/>
</dbReference>
<dbReference type="Proteomes" id="UP000316621">
    <property type="component" value="Chromosome 7"/>
</dbReference>
<evidence type="ECO:0000256" key="3">
    <source>
        <dbReference type="ARBA" id="ARBA00022833"/>
    </source>
</evidence>
<dbReference type="InterPro" id="IPR018289">
    <property type="entry name" value="MULE_transposase_dom"/>
</dbReference>
<organism evidence="7 8">
    <name type="scientific">Papaver somniferum</name>
    <name type="common">Opium poppy</name>
    <dbReference type="NCBI Taxonomy" id="3469"/>
    <lineage>
        <taxon>Eukaryota</taxon>
        <taxon>Viridiplantae</taxon>
        <taxon>Streptophyta</taxon>
        <taxon>Embryophyta</taxon>
        <taxon>Tracheophyta</taxon>
        <taxon>Spermatophyta</taxon>
        <taxon>Magnoliopsida</taxon>
        <taxon>Ranunculales</taxon>
        <taxon>Papaveraceae</taxon>
        <taxon>Papaveroideae</taxon>
        <taxon>Papaver</taxon>
    </lineage>
</organism>
<dbReference type="EMBL" id="CM010721">
    <property type="protein sequence ID" value="RZC68567.1"/>
    <property type="molecule type" value="Genomic_DNA"/>
</dbReference>
<evidence type="ECO:0000259" key="6">
    <source>
        <dbReference type="PROSITE" id="PS50966"/>
    </source>
</evidence>
<dbReference type="InterPro" id="IPR007527">
    <property type="entry name" value="Znf_SWIM"/>
</dbReference>
<dbReference type="PANTHER" id="PTHR31973:SF187">
    <property type="entry name" value="MUTATOR TRANSPOSASE MUDRA PROTEIN"/>
    <property type="match status" value="1"/>
</dbReference>
<reference evidence="7 8" key="1">
    <citation type="journal article" date="2018" name="Science">
        <title>The opium poppy genome and morphinan production.</title>
        <authorList>
            <person name="Guo L."/>
            <person name="Winzer T."/>
            <person name="Yang X."/>
            <person name="Li Y."/>
            <person name="Ning Z."/>
            <person name="He Z."/>
            <person name="Teodor R."/>
            <person name="Lu Y."/>
            <person name="Bowser T.A."/>
            <person name="Graham I.A."/>
            <person name="Ye K."/>
        </authorList>
    </citation>
    <scope>NUCLEOTIDE SEQUENCE [LARGE SCALE GENOMIC DNA]</scope>
    <source>
        <strain evidence="8">cv. HN1</strain>
        <tissue evidence="7">Leaves</tissue>
    </source>
</reference>
<proteinExistence type="predicted"/>
<feature type="region of interest" description="Disordered" evidence="5">
    <location>
        <begin position="558"/>
        <end position="606"/>
    </location>
</feature>
<dbReference type="OMA" id="ISTCHIG"/>
<dbReference type="Pfam" id="PF10551">
    <property type="entry name" value="MULE"/>
    <property type="match status" value="1"/>
</dbReference>
<dbReference type="InterPro" id="IPR006564">
    <property type="entry name" value="Znf_PMZ"/>
</dbReference>
<dbReference type="Pfam" id="PF04434">
    <property type="entry name" value="SWIM"/>
    <property type="match status" value="1"/>
</dbReference>